<feature type="transmembrane region" description="Helical" evidence="9">
    <location>
        <begin position="139"/>
        <end position="158"/>
    </location>
</feature>
<gene>
    <name evidence="10" type="ORF">ESP62_001300</name>
</gene>
<keyword evidence="5 9" id="KW-0812">Transmembrane</keyword>
<evidence type="ECO:0000313" key="10">
    <source>
        <dbReference type="EMBL" id="KAA1379876.1"/>
    </source>
</evidence>
<dbReference type="PANTHER" id="PTHR30472:SF1">
    <property type="entry name" value="FE(3+) DICITRATE TRANSPORT SYSTEM PERMEASE PROTEIN FECC-RELATED"/>
    <property type="match status" value="1"/>
</dbReference>
<feature type="transmembrane region" description="Helical" evidence="9">
    <location>
        <begin position="112"/>
        <end position="132"/>
    </location>
</feature>
<dbReference type="GO" id="GO:0022857">
    <property type="term" value="F:transmembrane transporter activity"/>
    <property type="evidence" value="ECO:0007669"/>
    <property type="project" value="InterPro"/>
</dbReference>
<dbReference type="InterPro" id="IPR000522">
    <property type="entry name" value="ABC_transptr_permease_BtuC"/>
</dbReference>
<evidence type="ECO:0000256" key="2">
    <source>
        <dbReference type="ARBA" id="ARBA00007935"/>
    </source>
</evidence>
<feature type="transmembrane region" description="Helical" evidence="9">
    <location>
        <begin position="28"/>
        <end position="49"/>
    </location>
</feature>
<evidence type="ECO:0000256" key="4">
    <source>
        <dbReference type="ARBA" id="ARBA00022475"/>
    </source>
</evidence>
<sequence length="353" mass="35101">MASERTALRPPTELGSVPAHPANPGRHVAAVVLGGVCLLAGLSVLSMMVGSGDIPVSQVWQSLTHGGSSTSDLLVVDFRLPRTLLALLVGAGLGAAGAIMQALTRNPLADPGILGVNAGAFVAVAVGAAVLGSTSSTTLVWLAMGGALVATSVVFLVGSTGPDGGSSTKLVLAGVALGAVFTAISFAVTLSSSEVFDRVRYWQAGSLQNRQMDVVGSVLGFIVVGLVIALAIAPALNTLALGEEVASALGTHPGLTRTAGVAALTLLCGAATAAAGPISFLGLMVPHLVRAIVGPDQRLIVPLSMLAAPILLLTADMAARVLTSSELPLGIVMAAMGAPVLIAVTRRGKAVGQ</sequence>
<dbReference type="InterPro" id="IPR037294">
    <property type="entry name" value="ABC_BtuC-like"/>
</dbReference>
<dbReference type="PANTHER" id="PTHR30472">
    <property type="entry name" value="FERRIC ENTEROBACTIN TRANSPORT SYSTEM PERMEASE PROTEIN"/>
    <property type="match status" value="1"/>
</dbReference>
<comment type="similarity">
    <text evidence="2">Belongs to the binding-protein-dependent transport system permease family. FecCD subfamily.</text>
</comment>
<evidence type="ECO:0000256" key="7">
    <source>
        <dbReference type="ARBA" id="ARBA00023136"/>
    </source>
</evidence>
<keyword evidence="7 9" id="KW-0472">Membrane</keyword>
<evidence type="ECO:0000256" key="9">
    <source>
        <dbReference type="SAM" id="Phobius"/>
    </source>
</evidence>
<feature type="transmembrane region" description="Helical" evidence="9">
    <location>
        <begin position="297"/>
        <end position="315"/>
    </location>
</feature>
<protein>
    <submittedName>
        <fullName evidence="10">Iron chelate uptake ABC transporter family permease subunit</fullName>
    </submittedName>
</protein>
<organism evidence="10 11">
    <name type="scientific">Aeromicrobium fastidiosum</name>
    <dbReference type="NCBI Taxonomy" id="52699"/>
    <lineage>
        <taxon>Bacteria</taxon>
        <taxon>Bacillati</taxon>
        <taxon>Actinomycetota</taxon>
        <taxon>Actinomycetes</taxon>
        <taxon>Propionibacteriales</taxon>
        <taxon>Nocardioidaceae</taxon>
        <taxon>Aeromicrobium</taxon>
    </lineage>
</organism>
<accession>A0A641AP60</accession>
<dbReference type="OrthoDB" id="9782305at2"/>
<comment type="subcellular location">
    <subcellularLocation>
        <location evidence="1">Cell membrane</location>
        <topology evidence="1">Multi-pass membrane protein</topology>
    </subcellularLocation>
</comment>
<evidence type="ECO:0000313" key="11">
    <source>
        <dbReference type="Proteomes" id="UP001515100"/>
    </source>
</evidence>
<feature type="transmembrane region" description="Helical" evidence="9">
    <location>
        <begin position="170"/>
        <end position="193"/>
    </location>
</feature>
<dbReference type="AlphaFoldDB" id="A0A641AP60"/>
<feature type="transmembrane region" description="Helical" evidence="9">
    <location>
        <begin position="83"/>
        <end position="100"/>
    </location>
</feature>
<reference evidence="10" key="1">
    <citation type="submission" date="2019-09" db="EMBL/GenBank/DDBJ databases">
        <authorList>
            <person name="Li J."/>
        </authorList>
    </citation>
    <scope>NUCLEOTIDE SEQUENCE [LARGE SCALE GENOMIC DNA]</scope>
    <source>
        <strain evidence="10">NRBC 14897</strain>
    </source>
</reference>
<evidence type="ECO:0000256" key="3">
    <source>
        <dbReference type="ARBA" id="ARBA00022448"/>
    </source>
</evidence>
<name>A0A641AP60_9ACTN</name>
<proteinExistence type="inferred from homology"/>
<feature type="transmembrane region" description="Helical" evidence="9">
    <location>
        <begin position="327"/>
        <end position="345"/>
    </location>
</feature>
<dbReference type="SUPFAM" id="SSF81345">
    <property type="entry name" value="ABC transporter involved in vitamin B12 uptake, BtuC"/>
    <property type="match status" value="1"/>
</dbReference>
<keyword evidence="4" id="KW-1003">Cell membrane</keyword>
<dbReference type="GO" id="GO:0005886">
    <property type="term" value="C:plasma membrane"/>
    <property type="evidence" value="ECO:0007669"/>
    <property type="project" value="UniProtKB-SubCell"/>
</dbReference>
<feature type="transmembrane region" description="Helical" evidence="9">
    <location>
        <begin position="214"/>
        <end position="241"/>
    </location>
</feature>
<evidence type="ECO:0000256" key="6">
    <source>
        <dbReference type="ARBA" id="ARBA00022989"/>
    </source>
</evidence>
<keyword evidence="6 9" id="KW-1133">Transmembrane helix</keyword>
<evidence type="ECO:0000256" key="1">
    <source>
        <dbReference type="ARBA" id="ARBA00004651"/>
    </source>
</evidence>
<keyword evidence="11" id="KW-1185">Reference proteome</keyword>
<evidence type="ECO:0000256" key="5">
    <source>
        <dbReference type="ARBA" id="ARBA00022692"/>
    </source>
</evidence>
<dbReference type="Gene3D" id="1.10.3470.10">
    <property type="entry name" value="ABC transporter involved in vitamin B12 uptake, BtuC"/>
    <property type="match status" value="1"/>
</dbReference>
<comment type="caution">
    <text evidence="10">The sequence shown here is derived from an EMBL/GenBank/DDBJ whole genome shotgun (WGS) entry which is preliminary data.</text>
</comment>
<feature type="region of interest" description="Disordered" evidence="8">
    <location>
        <begin position="1"/>
        <end position="20"/>
    </location>
</feature>
<dbReference type="Pfam" id="PF01032">
    <property type="entry name" value="FecCD"/>
    <property type="match status" value="1"/>
</dbReference>
<keyword evidence="3" id="KW-0813">Transport</keyword>
<dbReference type="Proteomes" id="UP001515100">
    <property type="component" value="Unassembled WGS sequence"/>
</dbReference>
<dbReference type="GO" id="GO:0033214">
    <property type="term" value="P:siderophore-iron import into cell"/>
    <property type="evidence" value="ECO:0007669"/>
    <property type="project" value="TreeGrafter"/>
</dbReference>
<dbReference type="EMBL" id="SDPP02000001">
    <property type="protein sequence ID" value="KAA1379876.1"/>
    <property type="molecule type" value="Genomic_DNA"/>
</dbReference>
<dbReference type="RefSeq" id="WP_129179808.1">
    <property type="nucleotide sequence ID" value="NZ_JAGIOG010000001.1"/>
</dbReference>
<feature type="transmembrane region" description="Helical" evidence="9">
    <location>
        <begin position="261"/>
        <end position="285"/>
    </location>
</feature>
<dbReference type="FunFam" id="1.10.3470.10:FF:000001">
    <property type="entry name" value="Vitamin B12 ABC transporter permease BtuC"/>
    <property type="match status" value="1"/>
</dbReference>
<dbReference type="CDD" id="cd06550">
    <property type="entry name" value="TM_ABC_iron-siderophores_like"/>
    <property type="match status" value="1"/>
</dbReference>
<evidence type="ECO:0000256" key="8">
    <source>
        <dbReference type="SAM" id="MobiDB-lite"/>
    </source>
</evidence>